<dbReference type="Proteomes" id="UP000060345">
    <property type="component" value="Chromosome 2"/>
</dbReference>
<organism evidence="1 3">
    <name type="scientific">Prevotella fusca JCM 17724</name>
    <dbReference type="NCBI Taxonomy" id="1236517"/>
    <lineage>
        <taxon>Bacteria</taxon>
        <taxon>Pseudomonadati</taxon>
        <taxon>Bacteroidota</taxon>
        <taxon>Bacteroidia</taxon>
        <taxon>Bacteroidales</taxon>
        <taxon>Prevotellaceae</taxon>
        <taxon>Prevotella</taxon>
    </lineage>
</organism>
<dbReference type="KEGG" id="pfus:ADJ77_07685"/>
<dbReference type="EMBL" id="CP072369">
    <property type="protein sequence ID" value="QUB85362.1"/>
    <property type="molecule type" value="Genomic_DNA"/>
</dbReference>
<gene>
    <name evidence="1" type="ORF">ADJ77_07685</name>
    <name evidence="2" type="ORF">J5A51_03545</name>
</gene>
<reference evidence="2 4" key="2">
    <citation type="submission" date="2021-03" db="EMBL/GenBank/DDBJ databases">
        <title>Human Oral Microbial Genomes.</title>
        <authorList>
            <person name="Johnston C.D."/>
            <person name="Chen T."/>
            <person name="Dewhirst F.E."/>
        </authorList>
    </citation>
    <scope>NUCLEOTIDE SEQUENCE [LARGE SCALE GENOMIC DNA]</scope>
    <source>
        <strain evidence="2 4">W1435</strain>
    </source>
</reference>
<name>A0A0K1NKZ1_9BACT</name>
<evidence type="ECO:0000313" key="1">
    <source>
        <dbReference type="EMBL" id="AKU69754.1"/>
    </source>
</evidence>
<sequence length="76" mass="8609">MTNDSKMPIRRIGANIIETPEGIIEQGIVVIEDGIVLDTYPFTDEEPMTEWTIGMITIRLDDNGKPRAYKDDKLLT</sequence>
<evidence type="ECO:0008006" key="5">
    <source>
        <dbReference type="Google" id="ProtNLM"/>
    </source>
</evidence>
<dbReference type="AlphaFoldDB" id="A0A0K1NKZ1"/>
<accession>A0A0K1NKZ1</accession>
<dbReference type="Proteomes" id="UP000682005">
    <property type="component" value="Chromosome 2"/>
</dbReference>
<reference evidence="1 3" key="1">
    <citation type="submission" date="2015-07" db="EMBL/GenBank/DDBJ databases">
        <authorList>
            <person name="Noorani M."/>
        </authorList>
    </citation>
    <scope>NUCLEOTIDE SEQUENCE [LARGE SCALE GENOMIC DNA]</scope>
    <source>
        <strain evidence="1 3">W1435</strain>
    </source>
</reference>
<evidence type="ECO:0000313" key="3">
    <source>
        <dbReference type="Proteomes" id="UP000060345"/>
    </source>
</evidence>
<dbReference type="EMBL" id="CP012075">
    <property type="protein sequence ID" value="AKU69754.1"/>
    <property type="molecule type" value="Genomic_DNA"/>
</dbReference>
<protein>
    <recommendedName>
        <fullName evidence="5">Amidohydrolase</fullName>
    </recommendedName>
</protein>
<dbReference type="STRING" id="1236517.ADJ77_07685"/>
<keyword evidence="4" id="KW-1185">Reference proteome</keyword>
<evidence type="ECO:0000313" key="4">
    <source>
        <dbReference type="Proteomes" id="UP000682005"/>
    </source>
</evidence>
<dbReference type="RefSeq" id="WP_025077380.1">
    <property type="nucleotide sequence ID" value="NZ_CP012075.1"/>
</dbReference>
<evidence type="ECO:0000313" key="2">
    <source>
        <dbReference type="EMBL" id="QUB85362.1"/>
    </source>
</evidence>
<dbReference type="OrthoDB" id="1073196at2"/>
<proteinExistence type="predicted"/>